<protein>
    <submittedName>
        <fullName evidence="1">Uncharacterized protein</fullName>
    </submittedName>
</protein>
<proteinExistence type="predicted"/>
<dbReference type="HOGENOM" id="CLU_3108062_0_0_1"/>
<dbReference type="AlphaFoldDB" id="L8WRM0"/>
<keyword evidence="2" id="KW-1185">Reference proteome</keyword>
<evidence type="ECO:0000313" key="2">
    <source>
        <dbReference type="Proteomes" id="UP000011668"/>
    </source>
</evidence>
<evidence type="ECO:0000313" key="1">
    <source>
        <dbReference type="EMBL" id="ELU39388.1"/>
    </source>
</evidence>
<gene>
    <name evidence="1" type="ORF">AG1IA_06571</name>
</gene>
<comment type="caution">
    <text evidence="1">The sequence shown here is derived from an EMBL/GenBank/DDBJ whole genome shotgun (WGS) entry which is preliminary data.</text>
</comment>
<dbReference type="Proteomes" id="UP000011668">
    <property type="component" value="Unassembled WGS sequence"/>
</dbReference>
<sequence>MRSGLSWGKGGVCRLPQALNIITDFPTNKPNVCNALVDWQVEADTELGVNQ</sequence>
<dbReference type="EMBL" id="AFRT01001784">
    <property type="protein sequence ID" value="ELU39388.1"/>
    <property type="molecule type" value="Genomic_DNA"/>
</dbReference>
<reference evidence="1 2" key="1">
    <citation type="journal article" date="2013" name="Nat. Commun.">
        <title>The evolution and pathogenic mechanisms of the rice sheath blight pathogen.</title>
        <authorList>
            <person name="Zheng A."/>
            <person name="Lin R."/>
            <person name="Xu L."/>
            <person name="Qin P."/>
            <person name="Tang C."/>
            <person name="Ai P."/>
            <person name="Zhang D."/>
            <person name="Liu Y."/>
            <person name="Sun Z."/>
            <person name="Feng H."/>
            <person name="Wang Y."/>
            <person name="Chen Y."/>
            <person name="Liang X."/>
            <person name="Fu R."/>
            <person name="Li Q."/>
            <person name="Zhang J."/>
            <person name="Yu X."/>
            <person name="Xie Z."/>
            <person name="Ding L."/>
            <person name="Guan P."/>
            <person name="Tang J."/>
            <person name="Liang Y."/>
            <person name="Wang S."/>
            <person name="Deng Q."/>
            <person name="Li S."/>
            <person name="Zhu J."/>
            <person name="Wang L."/>
            <person name="Liu H."/>
            <person name="Li P."/>
        </authorList>
    </citation>
    <scope>NUCLEOTIDE SEQUENCE [LARGE SCALE GENOMIC DNA]</scope>
    <source>
        <strain evidence="2">AG-1 IA</strain>
    </source>
</reference>
<organism evidence="1 2">
    <name type="scientific">Thanatephorus cucumeris (strain AG1-IA)</name>
    <name type="common">Rice sheath blight fungus</name>
    <name type="synonym">Rhizoctonia solani</name>
    <dbReference type="NCBI Taxonomy" id="983506"/>
    <lineage>
        <taxon>Eukaryota</taxon>
        <taxon>Fungi</taxon>
        <taxon>Dikarya</taxon>
        <taxon>Basidiomycota</taxon>
        <taxon>Agaricomycotina</taxon>
        <taxon>Agaricomycetes</taxon>
        <taxon>Cantharellales</taxon>
        <taxon>Ceratobasidiaceae</taxon>
        <taxon>Rhizoctonia</taxon>
        <taxon>Rhizoctonia solani AG-1</taxon>
    </lineage>
</organism>
<accession>L8WRM0</accession>
<name>L8WRM0_THACA</name>